<organism evidence="1 2">
    <name type="scientific">Petrolisthes cinctipes</name>
    <name type="common">Flat porcelain crab</name>
    <dbReference type="NCBI Taxonomy" id="88211"/>
    <lineage>
        <taxon>Eukaryota</taxon>
        <taxon>Metazoa</taxon>
        <taxon>Ecdysozoa</taxon>
        <taxon>Arthropoda</taxon>
        <taxon>Crustacea</taxon>
        <taxon>Multicrustacea</taxon>
        <taxon>Malacostraca</taxon>
        <taxon>Eumalacostraca</taxon>
        <taxon>Eucarida</taxon>
        <taxon>Decapoda</taxon>
        <taxon>Pleocyemata</taxon>
        <taxon>Anomura</taxon>
        <taxon>Galatheoidea</taxon>
        <taxon>Porcellanidae</taxon>
        <taxon>Petrolisthes</taxon>
    </lineage>
</organism>
<comment type="caution">
    <text evidence="1">The sequence shown here is derived from an EMBL/GenBank/DDBJ whole genome shotgun (WGS) entry which is preliminary data.</text>
</comment>
<proteinExistence type="predicted"/>
<keyword evidence="2" id="KW-1185">Reference proteome</keyword>
<reference evidence="1" key="1">
    <citation type="submission" date="2023-10" db="EMBL/GenBank/DDBJ databases">
        <title>Genome assemblies of two species of porcelain crab, Petrolisthes cinctipes and Petrolisthes manimaculis (Anomura: Porcellanidae).</title>
        <authorList>
            <person name="Angst P."/>
        </authorList>
    </citation>
    <scope>NUCLEOTIDE SEQUENCE</scope>
    <source>
        <strain evidence="1">PB745_01</strain>
        <tissue evidence="1">Gill</tissue>
    </source>
</reference>
<gene>
    <name evidence="1" type="ORF">Pcinc_023798</name>
</gene>
<name>A0AAE1FBN7_PETCI</name>
<dbReference type="Proteomes" id="UP001286313">
    <property type="component" value="Unassembled WGS sequence"/>
</dbReference>
<accession>A0AAE1FBN7</accession>
<dbReference type="AlphaFoldDB" id="A0AAE1FBN7"/>
<evidence type="ECO:0000313" key="2">
    <source>
        <dbReference type="Proteomes" id="UP001286313"/>
    </source>
</evidence>
<dbReference type="EMBL" id="JAWQEG010002575">
    <property type="protein sequence ID" value="KAK3871032.1"/>
    <property type="molecule type" value="Genomic_DNA"/>
</dbReference>
<protein>
    <submittedName>
        <fullName evidence="1">Uncharacterized protein</fullName>
    </submittedName>
</protein>
<sequence length="97" mass="10711">MHRSQKVIHRHASLEYTNLGHAGSQDQASSSQGKCWAWEQEVNTVYISESGRAPGVRSWCLDYGVSSHGRSFLWSGFAGYSAVVYKTLAKSSLTVTE</sequence>
<evidence type="ECO:0000313" key="1">
    <source>
        <dbReference type="EMBL" id="KAK3871032.1"/>
    </source>
</evidence>